<evidence type="ECO:0000313" key="1">
    <source>
        <dbReference type="EMBL" id="KAG2483133.1"/>
    </source>
</evidence>
<protein>
    <submittedName>
        <fullName evidence="1">Uncharacterized protein</fullName>
    </submittedName>
</protein>
<evidence type="ECO:0000313" key="2">
    <source>
        <dbReference type="Proteomes" id="UP000612055"/>
    </source>
</evidence>
<sequence>MCLSSHHFETATRNELYARALKAWVRQESRQEERVLRAAAARRALYGAVCPLLQRLWGALHPDITAQADAFVGALPQEPWVALHVRGGDKVAEYASVPARRNSNHSLLEGMRALAVRHPAARGRACVIMGDDPVLGQERFNSAAFEHRCNSTRALLTDFSIMARAPYLVANMASNVASVAFWVRGCVLHQDLDTLFDGHGLEDWITWF</sequence>
<proteinExistence type="predicted"/>
<gene>
    <name evidence="1" type="ORF">HYH03_017979</name>
</gene>
<dbReference type="EMBL" id="JAEHOE010000188">
    <property type="protein sequence ID" value="KAG2483133.1"/>
    <property type="molecule type" value="Genomic_DNA"/>
</dbReference>
<name>A0A836BQ05_9CHLO</name>
<keyword evidence="2" id="KW-1185">Reference proteome</keyword>
<accession>A0A836BQ05</accession>
<comment type="caution">
    <text evidence="1">The sequence shown here is derived from an EMBL/GenBank/DDBJ whole genome shotgun (WGS) entry which is preliminary data.</text>
</comment>
<dbReference type="OrthoDB" id="418905at2759"/>
<dbReference type="AlphaFoldDB" id="A0A836BQ05"/>
<organism evidence="1 2">
    <name type="scientific">Edaphochlamys debaryana</name>
    <dbReference type="NCBI Taxonomy" id="47281"/>
    <lineage>
        <taxon>Eukaryota</taxon>
        <taxon>Viridiplantae</taxon>
        <taxon>Chlorophyta</taxon>
        <taxon>core chlorophytes</taxon>
        <taxon>Chlorophyceae</taxon>
        <taxon>CS clade</taxon>
        <taxon>Chlamydomonadales</taxon>
        <taxon>Chlamydomonadales incertae sedis</taxon>
        <taxon>Edaphochlamys</taxon>
    </lineage>
</organism>
<dbReference type="Proteomes" id="UP000612055">
    <property type="component" value="Unassembled WGS sequence"/>
</dbReference>
<reference evidence="1" key="1">
    <citation type="journal article" date="2020" name="bioRxiv">
        <title>Comparative genomics of Chlamydomonas.</title>
        <authorList>
            <person name="Craig R.J."/>
            <person name="Hasan A.R."/>
            <person name="Ness R.W."/>
            <person name="Keightley P.D."/>
        </authorList>
    </citation>
    <scope>NUCLEOTIDE SEQUENCE</scope>
    <source>
        <strain evidence="1">CCAP 11/70</strain>
    </source>
</reference>